<keyword evidence="2 3" id="KW-0175">Coiled coil</keyword>
<evidence type="ECO:0000313" key="7">
    <source>
        <dbReference type="EMBL" id="MCR6545540.1"/>
    </source>
</evidence>
<dbReference type="Proteomes" id="UP001524944">
    <property type="component" value="Unassembled WGS sequence"/>
</dbReference>
<evidence type="ECO:0000259" key="6">
    <source>
        <dbReference type="Pfam" id="PF25990"/>
    </source>
</evidence>
<dbReference type="InterPro" id="IPR050465">
    <property type="entry name" value="UPF0194_transport"/>
</dbReference>
<dbReference type="EMBL" id="JANPWE010000003">
    <property type="protein sequence ID" value="MCR6545540.1"/>
    <property type="molecule type" value="Genomic_DNA"/>
</dbReference>
<reference evidence="7 8" key="1">
    <citation type="submission" date="2022-08" db="EMBL/GenBank/DDBJ databases">
        <title>Proteogenomics of the novel Dehalobacterium formicoaceticum strain EZ94 highlights a key role of methyltransferases during anaerobic dichloromethane degradation.</title>
        <authorList>
            <person name="Wasmund K."/>
        </authorList>
    </citation>
    <scope>NUCLEOTIDE SEQUENCE [LARGE SCALE GENOMIC DNA]</scope>
    <source>
        <strain evidence="7 8">EZ94</strain>
    </source>
</reference>
<proteinExistence type="predicted"/>
<evidence type="ECO:0000256" key="4">
    <source>
        <dbReference type="SAM" id="Phobius"/>
    </source>
</evidence>
<evidence type="ECO:0000256" key="3">
    <source>
        <dbReference type="SAM" id="Coils"/>
    </source>
</evidence>
<dbReference type="Gene3D" id="2.40.30.170">
    <property type="match status" value="1"/>
</dbReference>
<evidence type="ECO:0000259" key="5">
    <source>
        <dbReference type="Pfam" id="PF25881"/>
    </source>
</evidence>
<dbReference type="InterPro" id="IPR059052">
    <property type="entry name" value="HH_YbhG-like"/>
</dbReference>
<sequence>MGNILKFIRSKGPMVLIPVLIILLLVGIFVYNAGQRSGSSLITTGEGTFIEASGVAENTGVALSSEVAGTLIKSEVKEGDPVKAGQIIAVISNTTLENRYEQAKLSLEAAGENVNLLENSIENSSVQNGDMIQQSKNAYLAAEAEYQKVMDGAGSEEIKQAQEAVNQTVISLETSKKNLNRFQELLAEEAISQNQFDEAESNYNIAQTQHNAAQAKLDLLKSYPTAASAQAAENRMLQAKAGYQLARSNSNTQIQQLKDQLEVGKVQLEQAQTAMDQAEKEMDKTILKSPIDGIVSRFPFSQGELIAVGKPIAELNDPRRGEIKVYVSEANIGHVAVGQEVKLFVDSHENQGIEGRVLSINHEAEFTPKNIQTKEERVNTVFAVKIEILDATGIIKPGMPVDVKIKID</sequence>
<protein>
    <submittedName>
        <fullName evidence="7">HlyD family efflux transporter periplasmic adaptor subunit</fullName>
    </submittedName>
</protein>
<feature type="transmembrane region" description="Helical" evidence="4">
    <location>
        <begin position="12"/>
        <end position="31"/>
    </location>
</feature>
<keyword evidence="4" id="KW-0472">Membrane</keyword>
<evidence type="ECO:0000313" key="8">
    <source>
        <dbReference type="Proteomes" id="UP001524944"/>
    </source>
</evidence>
<dbReference type="PANTHER" id="PTHR32347">
    <property type="entry name" value="EFFLUX SYSTEM COMPONENT YKNX-RELATED"/>
    <property type="match status" value="1"/>
</dbReference>
<accession>A0ABT1Y3T0</accession>
<evidence type="ECO:0000256" key="1">
    <source>
        <dbReference type="ARBA" id="ARBA00004196"/>
    </source>
</evidence>
<dbReference type="InterPro" id="IPR058636">
    <property type="entry name" value="Beta-barrel_YknX"/>
</dbReference>
<feature type="coiled-coil region" evidence="3">
    <location>
        <begin position="93"/>
        <end position="120"/>
    </location>
</feature>
<organism evidence="7 8">
    <name type="scientific">Dehalobacterium formicoaceticum</name>
    <dbReference type="NCBI Taxonomy" id="51515"/>
    <lineage>
        <taxon>Bacteria</taxon>
        <taxon>Bacillati</taxon>
        <taxon>Bacillota</taxon>
        <taxon>Clostridia</taxon>
        <taxon>Eubacteriales</taxon>
        <taxon>Peptococcaceae</taxon>
        <taxon>Dehalobacterium</taxon>
    </lineage>
</organism>
<dbReference type="Pfam" id="PF25881">
    <property type="entry name" value="HH_YBHG"/>
    <property type="match status" value="1"/>
</dbReference>
<comment type="caution">
    <text evidence="7">The sequence shown here is derived from an EMBL/GenBank/DDBJ whole genome shotgun (WGS) entry which is preliminary data.</text>
</comment>
<dbReference type="SUPFAM" id="SSF111369">
    <property type="entry name" value="HlyD-like secretion proteins"/>
    <property type="match status" value="3"/>
</dbReference>
<gene>
    <name evidence="7" type="ORF">NVS47_08455</name>
</gene>
<comment type="subcellular location">
    <subcellularLocation>
        <location evidence="1">Cell envelope</location>
    </subcellularLocation>
</comment>
<keyword evidence="4" id="KW-0812">Transmembrane</keyword>
<dbReference type="RefSeq" id="WP_198306627.1">
    <property type="nucleotide sequence ID" value="NZ_CP022121.1"/>
</dbReference>
<dbReference type="Gene3D" id="1.10.287.470">
    <property type="entry name" value="Helix hairpin bin"/>
    <property type="match status" value="1"/>
</dbReference>
<feature type="domain" description="YbhG-like alpha-helical hairpin" evidence="5">
    <location>
        <begin position="133"/>
        <end position="249"/>
    </location>
</feature>
<evidence type="ECO:0000256" key="2">
    <source>
        <dbReference type="ARBA" id="ARBA00023054"/>
    </source>
</evidence>
<keyword evidence="4" id="KW-1133">Transmembrane helix</keyword>
<dbReference type="Pfam" id="PF25990">
    <property type="entry name" value="Beta-barrel_YknX"/>
    <property type="match status" value="1"/>
</dbReference>
<dbReference type="PRINTS" id="PR01490">
    <property type="entry name" value="RTXTOXIND"/>
</dbReference>
<feature type="coiled-coil region" evidence="3">
    <location>
        <begin position="254"/>
        <end position="288"/>
    </location>
</feature>
<dbReference type="PANTHER" id="PTHR32347:SF23">
    <property type="entry name" value="BLL5650 PROTEIN"/>
    <property type="match status" value="1"/>
</dbReference>
<keyword evidence="8" id="KW-1185">Reference proteome</keyword>
<dbReference type="Gene3D" id="2.40.50.100">
    <property type="match status" value="1"/>
</dbReference>
<name>A0ABT1Y3T0_9FIRM</name>
<feature type="domain" description="YknX-like beta-barrel" evidence="6">
    <location>
        <begin position="323"/>
        <end position="405"/>
    </location>
</feature>